<dbReference type="Pfam" id="PF12028">
    <property type="entry name" value="DUF3515"/>
    <property type="match status" value="1"/>
</dbReference>
<organism evidence="1 2">
    <name type="scientific">Streptomyces reniochalinae</name>
    <dbReference type="NCBI Taxonomy" id="2250578"/>
    <lineage>
        <taxon>Bacteria</taxon>
        <taxon>Bacillati</taxon>
        <taxon>Actinomycetota</taxon>
        <taxon>Actinomycetes</taxon>
        <taxon>Kitasatosporales</taxon>
        <taxon>Streptomycetaceae</taxon>
        <taxon>Streptomyces</taxon>
    </lineage>
</organism>
<comment type="caution">
    <text evidence="1">The sequence shown here is derived from an EMBL/GenBank/DDBJ whole genome shotgun (WGS) entry which is preliminary data.</text>
</comment>
<gene>
    <name evidence="1" type="ORF">DQ392_14035</name>
</gene>
<dbReference type="EMBL" id="QOIM01000033">
    <property type="protein sequence ID" value="RCG18456.1"/>
    <property type="molecule type" value="Genomic_DNA"/>
</dbReference>
<sequence>MPHRPPLSPPYARPVRIRRRACPRSVPVRYIAACGLAAVAASACSVTGDAGPTPPSPSGRTAQACRTLHDALPQKVVGQQRGETDPASDYTAVWGDPAIALRCGVPRPARLTPGNEEYNPTTEAAEVNGVSWMMEKRDDGYRFTTTERAAYIELTVPDDYAPEVSPLADLSEAVKRSVPKKKS</sequence>
<dbReference type="Proteomes" id="UP000253507">
    <property type="component" value="Unassembled WGS sequence"/>
</dbReference>
<dbReference type="InterPro" id="IPR021903">
    <property type="entry name" value="DUF3515"/>
</dbReference>
<protein>
    <submittedName>
        <fullName evidence="1">DUF3515 domain-containing protein</fullName>
    </submittedName>
</protein>
<name>A0A367EK43_9ACTN</name>
<dbReference type="OrthoDB" id="3213819at2"/>
<accession>A0A367EK43</accession>
<evidence type="ECO:0000313" key="1">
    <source>
        <dbReference type="EMBL" id="RCG18456.1"/>
    </source>
</evidence>
<dbReference type="AlphaFoldDB" id="A0A367EK43"/>
<keyword evidence="2" id="KW-1185">Reference proteome</keyword>
<evidence type="ECO:0000313" key="2">
    <source>
        <dbReference type="Proteomes" id="UP000253507"/>
    </source>
</evidence>
<proteinExistence type="predicted"/>
<reference evidence="1 2" key="1">
    <citation type="submission" date="2018-06" db="EMBL/GenBank/DDBJ databases">
        <title>Streptomyces reniochalinae sp. nov. and Streptomyces diacarnus sp. nov. from marine sponges.</title>
        <authorList>
            <person name="Li L."/>
        </authorList>
    </citation>
    <scope>NUCLEOTIDE SEQUENCE [LARGE SCALE GENOMIC DNA]</scope>
    <source>
        <strain evidence="1 2">LHW50302</strain>
    </source>
</reference>